<comment type="caution">
    <text evidence="1">The sequence shown here is derived from an EMBL/GenBank/DDBJ whole genome shotgun (WGS) entry which is preliminary data.</text>
</comment>
<dbReference type="RefSeq" id="WP_377264279.1">
    <property type="nucleotide sequence ID" value="NZ_JBHMAA010000024.1"/>
</dbReference>
<dbReference type="InterPro" id="IPR035093">
    <property type="entry name" value="RelE/ParE_toxin_dom_sf"/>
</dbReference>
<proteinExistence type="predicted"/>
<dbReference type="Proteomes" id="UP001589692">
    <property type="component" value="Unassembled WGS sequence"/>
</dbReference>
<dbReference type="EMBL" id="JBHMAA010000024">
    <property type="protein sequence ID" value="MFB9951473.1"/>
    <property type="molecule type" value="Genomic_DNA"/>
</dbReference>
<keyword evidence="2" id="KW-1185">Reference proteome</keyword>
<accession>A0ABV6AQ62</accession>
<gene>
    <name evidence="1" type="ORF">ACFFP0_21705</name>
</gene>
<evidence type="ECO:0000313" key="1">
    <source>
        <dbReference type="EMBL" id="MFB9951473.1"/>
    </source>
</evidence>
<sequence length="49" mass="5774">MLREEIRPGLRLVGYRYRATIAFFMEADVVTVIRIFHRGRDVDFGEDVS</sequence>
<reference evidence="1 2" key="1">
    <citation type="submission" date="2024-09" db="EMBL/GenBank/DDBJ databases">
        <authorList>
            <person name="Sun Q."/>
            <person name="Mori K."/>
        </authorList>
    </citation>
    <scope>NUCLEOTIDE SEQUENCE [LARGE SCALE GENOMIC DNA]</scope>
    <source>
        <strain evidence="1 2">TBRC 4938</strain>
    </source>
</reference>
<dbReference type="Gene3D" id="3.30.2310.20">
    <property type="entry name" value="RelE-like"/>
    <property type="match status" value="1"/>
</dbReference>
<evidence type="ECO:0000313" key="2">
    <source>
        <dbReference type="Proteomes" id="UP001589692"/>
    </source>
</evidence>
<organism evidence="1 2">
    <name type="scientific">Rhizobium puerariae</name>
    <dbReference type="NCBI Taxonomy" id="1585791"/>
    <lineage>
        <taxon>Bacteria</taxon>
        <taxon>Pseudomonadati</taxon>
        <taxon>Pseudomonadota</taxon>
        <taxon>Alphaproteobacteria</taxon>
        <taxon>Hyphomicrobiales</taxon>
        <taxon>Rhizobiaceae</taxon>
        <taxon>Rhizobium/Agrobacterium group</taxon>
        <taxon>Rhizobium</taxon>
    </lineage>
</organism>
<evidence type="ECO:0008006" key="3">
    <source>
        <dbReference type="Google" id="ProtNLM"/>
    </source>
</evidence>
<protein>
    <recommendedName>
        <fullName evidence="3">Type II toxin-antitoxin system RelE/ParE family toxin</fullName>
    </recommendedName>
</protein>
<name>A0ABV6AQ62_9HYPH</name>